<gene>
    <name evidence="2" type="ORF">A1Q1_04388</name>
</gene>
<feature type="compositionally biased region" description="Low complexity" evidence="1">
    <location>
        <begin position="256"/>
        <end position="266"/>
    </location>
</feature>
<evidence type="ECO:0000313" key="3">
    <source>
        <dbReference type="Proteomes" id="UP000002748"/>
    </source>
</evidence>
<dbReference type="Proteomes" id="UP000002748">
    <property type="component" value="Unassembled WGS sequence"/>
</dbReference>
<feature type="compositionally biased region" description="Basic and acidic residues" evidence="1">
    <location>
        <begin position="207"/>
        <end position="224"/>
    </location>
</feature>
<reference evidence="2 3" key="1">
    <citation type="journal article" date="2012" name="Eukaryot. Cell">
        <title>Draft genome sequence of CBS 2479, the standard type strain of Trichosporon asahii.</title>
        <authorList>
            <person name="Yang R.Y."/>
            <person name="Li H.T."/>
            <person name="Zhu H."/>
            <person name="Zhou G.P."/>
            <person name="Wang M."/>
            <person name="Wang L."/>
        </authorList>
    </citation>
    <scope>NUCLEOTIDE SEQUENCE [LARGE SCALE GENOMIC DNA]</scope>
    <source>
        <strain evidence="3">ATCC 90039 / CBS 2479 / JCM 2466 / KCTC 7840 / NCYC 2677 / UAMH 7654</strain>
    </source>
</reference>
<dbReference type="EMBL" id="ALBS01000273">
    <property type="protein sequence ID" value="EJT46876.1"/>
    <property type="molecule type" value="Genomic_DNA"/>
</dbReference>
<feature type="compositionally biased region" description="Pro residues" evidence="1">
    <location>
        <begin position="272"/>
        <end position="281"/>
    </location>
</feature>
<feature type="compositionally biased region" description="Low complexity" evidence="1">
    <location>
        <begin position="15"/>
        <end position="24"/>
    </location>
</feature>
<protein>
    <submittedName>
        <fullName evidence="2">Uncharacterized protein</fullName>
    </submittedName>
</protein>
<feature type="region of interest" description="Disordered" evidence="1">
    <location>
        <begin position="130"/>
        <end position="303"/>
    </location>
</feature>
<dbReference type="HOGENOM" id="CLU_657536_0_0_1"/>
<feature type="compositionally biased region" description="Basic and acidic residues" evidence="1">
    <location>
        <begin position="285"/>
        <end position="303"/>
    </location>
</feature>
<sequence>MSEQPADDDKSRPNSTAASSSEATVVPWKSWSLGQDPDEDMQEQDPTLLTTNRLVSVRLSDGSSLGPPHAEEERTRTISGKSMATTATSRTSWQTQGSNWQPEERTQLDDVLHFAPVEFDTHLKIPSSFNYKRSSRASKASRTSRISKTSKISKLSGVSGSTHNSRSASPAYLTAEDFGNGSSINDRHLSRSSYYTSDAATSTNTHDFTDARPHSPDSSYHDDLDSYQTESESGSETTHECGPPEPKEDDVTGEAVPSPSGPVVPDSGDEVPSPPPPPDEPQPLADEKEAEKEKGVMLRRESTTRSLLERIALQHVMNNKALPPRPTSMPGRPRSTHPRPKSMALSRPSTKSVKSEKSMRSNAYTQPSIASVTQTYSKYRIQSGHRPNDSFIWVDSEAEPDYANMTPVRFWIVFIAMK</sequence>
<accession>J5SPY1</accession>
<feature type="compositionally biased region" description="Polar residues" evidence="1">
    <location>
        <begin position="77"/>
        <end position="101"/>
    </location>
</feature>
<evidence type="ECO:0000313" key="2">
    <source>
        <dbReference type="EMBL" id="EJT46876.1"/>
    </source>
</evidence>
<evidence type="ECO:0000256" key="1">
    <source>
        <dbReference type="SAM" id="MobiDB-lite"/>
    </source>
</evidence>
<dbReference type="AlphaFoldDB" id="J5SPY1"/>
<feature type="region of interest" description="Disordered" evidence="1">
    <location>
        <begin position="316"/>
        <end position="364"/>
    </location>
</feature>
<organism evidence="2 3">
    <name type="scientific">Trichosporon asahii var. asahii (strain ATCC 90039 / CBS 2479 / JCM 2466 / KCTC 7840 / NBRC 103889/ NCYC 2677 / UAMH 7654)</name>
    <name type="common">Yeast</name>
    <dbReference type="NCBI Taxonomy" id="1186058"/>
    <lineage>
        <taxon>Eukaryota</taxon>
        <taxon>Fungi</taxon>
        <taxon>Dikarya</taxon>
        <taxon>Basidiomycota</taxon>
        <taxon>Agaricomycotina</taxon>
        <taxon>Tremellomycetes</taxon>
        <taxon>Trichosporonales</taxon>
        <taxon>Trichosporonaceae</taxon>
        <taxon>Trichosporon</taxon>
    </lineage>
</organism>
<feature type="compositionally biased region" description="Polar residues" evidence="1">
    <location>
        <begin position="156"/>
        <end position="168"/>
    </location>
</feature>
<feature type="compositionally biased region" description="Low complexity" evidence="1">
    <location>
        <begin position="192"/>
        <end position="205"/>
    </location>
</feature>
<feature type="region of interest" description="Disordered" evidence="1">
    <location>
        <begin position="1"/>
        <end position="107"/>
    </location>
</feature>
<dbReference type="GeneID" id="25987901"/>
<comment type="caution">
    <text evidence="2">The sequence shown here is derived from an EMBL/GenBank/DDBJ whole genome shotgun (WGS) entry which is preliminary data.</text>
</comment>
<feature type="compositionally biased region" description="Low complexity" evidence="1">
    <location>
        <begin position="137"/>
        <end position="154"/>
    </location>
</feature>
<name>J5SPY1_TRIAS</name>
<proteinExistence type="predicted"/>
<dbReference type="VEuPathDB" id="FungiDB:A1Q1_04388"/>
<dbReference type="KEGG" id="tasa:A1Q1_04388"/>
<dbReference type="RefSeq" id="XP_014178229.1">
    <property type="nucleotide sequence ID" value="XM_014322754.1"/>
</dbReference>